<dbReference type="InterPro" id="IPR000595">
    <property type="entry name" value="cNMP-bd_dom"/>
</dbReference>
<dbReference type="InterPro" id="IPR011989">
    <property type="entry name" value="ARM-like"/>
</dbReference>
<dbReference type="SUPFAM" id="SSF51206">
    <property type="entry name" value="cAMP-binding domain-like"/>
    <property type="match status" value="1"/>
</dbReference>
<keyword evidence="3" id="KW-1185">Reference proteome</keyword>
<gene>
    <name evidence="2" type="ORF">SAMN02745220_01243</name>
</gene>
<dbReference type="GO" id="GO:0035438">
    <property type="term" value="F:cyclic-di-GMP binding"/>
    <property type="evidence" value="ECO:0007669"/>
    <property type="project" value="InterPro"/>
</dbReference>
<dbReference type="EMBL" id="FRFE01000004">
    <property type="protein sequence ID" value="SHO45870.1"/>
    <property type="molecule type" value="Genomic_DNA"/>
</dbReference>
<dbReference type="PROSITE" id="PS50042">
    <property type="entry name" value="CNMP_BINDING_3"/>
    <property type="match status" value="1"/>
</dbReference>
<dbReference type="Gene3D" id="1.25.10.10">
    <property type="entry name" value="Leucine-rich Repeat Variant"/>
    <property type="match status" value="1"/>
</dbReference>
<accession>A0A1M7Y2E6</accession>
<evidence type="ECO:0000259" key="1">
    <source>
        <dbReference type="PROSITE" id="PS50042"/>
    </source>
</evidence>
<dbReference type="InterPro" id="IPR016024">
    <property type="entry name" value="ARM-type_fold"/>
</dbReference>
<dbReference type="RefSeq" id="WP_073612578.1">
    <property type="nucleotide sequence ID" value="NZ_FRFE01000004.1"/>
</dbReference>
<feature type="domain" description="Cyclic nucleotide-binding" evidence="1">
    <location>
        <begin position="534"/>
        <end position="635"/>
    </location>
</feature>
<dbReference type="SUPFAM" id="SSF48371">
    <property type="entry name" value="ARM repeat"/>
    <property type="match status" value="1"/>
</dbReference>
<organism evidence="2 3">
    <name type="scientific">Desulfopila aestuarii DSM 18488</name>
    <dbReference type="NCBI Taxonomy" id="1121416"/>
    <lineage>
        <taxon>Bacteria</taxon>
        <taxon>Pseudomonadati</taxon>
        <taxon>Thermodesulfobacteriota</taxon>
        <taxon>Desulfobulbia</taxon>
        <taxon>Desulfobulbales</taxon>
        <taxon>Desulfocapsaceae</taxon>
        <taxon>Desulfopila</taxon>
    </lineage>
</organism>
<dbReference type="InterPro" id="IPR014710">
    <property type="entry name" value="RmlC-like_jellyroll"/>
</dbReference>
<protein>
    <submittedName>
        <fullName evidence="2">PilZ domain-containing protein</fullName>
    </submittedName>
</protein>
<dbReference type="AlphaFoldDB" id="A0A1M7Y2E6"/>
<dbReference type="InterPro" id="IPR018490">
    <property type="entry name" value="cNMP-bd_dom_sf"/>
</dbReference>
<dbReference type="SMART" id="SM00100">
    <property type="entry name" value="cNMP"/>
    <property type="match status" value="1"/>
</dbReference>
<dbReference type="STRING" id="1121416.SAMN02745220_01243"/>
<evidence type="ECO:0000313" key="3">
    <source>
        <dbReference type="Proteomes" id="UP000184603"/>
    </source>
</evidence>
<dbReference type="Proteomes" id="UP000184603">
    <property type="component" value="Unassembled WGS sequence"/>
</dbReference>
<reference evidence="2 3" key="1">
    <citation type="submission" date="2016-12" db="EMBL/GenBank/DDBJ databases">
        <authorList>
            <person name="Song W.-J."/>
            <person name="Kurnit D.M."/>
        </authorList>
    </citation>
    <scope>NUCLEOTIDE SEQUENCE [LARGE SCALE GENOMIC DNA]</scope>
    <source>
        <strain evidence="2 3">DSM 18488</strain>
    </source>
</reference>
<proteinExistence type="predicted"/>
<dbReference type="InterPro" id="IPR009875">
    <property type="entry name" value="PilZ_domain"/>
</dbReference>
<name>A0A1M7Y2E6_9BACT</name>
<dbReference type="Pfam" id="PF07238">
    <property type="entry name" value="PilZ"/>
    <property type="match status" value="1"/>
</dbReference>
<dbReference type="OrthoDB" id="5428640at2"/>
<dbReference type="CDD" id="cd00038">
    <property type="entry name" value="CAP_ED"/>
    <property type="match status" value="1"/>
</dbReference>
<dbReference type="Gene3D" id="2.60.120.10">
    <property type="entry name" value="Jelly Rolls"/>
    <property type="match status" value="1"/>
</dbReference>
<dbReference type="Pfam" id="PF00027">
    <property type="entry name" value="cNMP_binding"/>
    <property type="match status" value="1"/>
</dbReference>
<evidence type="ECO:0000313" key="2">
    <source>
        <dbReference type="EMBL" id="SHO45870.1"/>
    </source>
</evidence>
<sequence>MDIERDLQSEAQQKVQALLKSAEEMRRQKRVAHGVTELTNGRLELLFNDELAAAIPEYLSDDGDEDAIDTAQHLLKCLGDASISPDPAMRLRAVMILSLSVDRVVATENVESICVLSEILNAWLEQETEFVPGYEVLCRQVQDICAVTLREGRPREAERVLMTLHGINTGKLKRKKSMRSVAARTIEKIAFPELLTILFEQLFTLQGEKSRRMENILRLLGKPAISKALELLEPEDEGEKRQQLMHFLTSAGRMTLRVFEEVMEQNTRWNVRCDMLQILIAMHDDGIYPLVELNLVHPDIRVQREAVECVFKLGGENMVQRLTEALFQVDDTLKNVIVKKLAKLDSLAIRDALLTLLDEKVSRRDFSDDLLLSSIVVALQPYPDTRALIQLREFKDYLNNGVGSRKLLHLVDDALLMMESEMRHRRHRKIETEQVGFADDPEAIRQAKRKIQEIEKDVIRLLEKGEGKQAAEQLFLHCVEAAREKDFVTAERLRDRILGADTGAVELVIEADEVINWERNSKIPATFFELWKPLRSAIGAREFEALYAVLVPEQYQDDEIIAREGERDDRLYFINAGSVSLVCSTGPAKTFLKRLQPGSVLGAEQFFSISVWTVTARARTPVELHSMRRRDLQELENQYRGISESLQKFCQGSNSVPDLLKMSGGDRRGAARYPVAAIIRTALIDAYGAAGHRSFVGQLQDISQGGFCYSIGIANKENARLLLGRQVRFELALDGDTILTIEGMVVGMDAAGDKKDMFRVHVRMLEQLSQAEVRQIVDMIG</sequence>